<gene>
    <name evidence="2" type="ORF">ATANTOWER_019564</name>
</gene>
<protein>
    <submittedName>
        <fullName evidence="2">Uncharacterized protein</fullName>
    </submittedName>
</protein>
<organism evidence="2 3">
    <name type="scientific">Ataeniobius toweri</name>
    <dbReference type="NCBI Taxonomy" id="208326"/>
    <lineage>
        <taxon>Eukaryota</taxon>
        <taxon>Metazoa</taxon>
        <taxon>Chordata</taxon>
        <taxon>Craniata</taxon>
        <taxon>Vertebrata</taxon>
        <taxon>Euteleostomi</taxon>
        <taxon>Actinopterygii</taxon>
        <taxon>Neopterygii</taxon>
        <taxon>Teleostei</taxon>
        <taxon>Neoteleostei</taxon>
        <taxon>Acanthomorphata</taxon>
        <taxon>Ovalentaria</taxon>
        <taxon>Atherinomorphae</taxon>
        <taxon>Cyprinodontiformes</taxon>
        <taxon>Goodeidae</taxon>
        <taxon>Ataeniobius</taxon>
    </lineage>
</organism>
<feature type="region of interest" description="Disordered" evidence="1">
    <location>
        <begin position="1"/>
        <end position="57"/>
    </location>
</feature>
<evidence type="ECO:0000313" key="2">
    <source>
        <dbReference type="EMBL" id="MED6235202.1"/>
    </source>
</evidence>
<keyword evidence="3" id="KW-1185">Reference proteome</keyword>
<feature type="compositionally biased region" description="Polar residues" evidence="1">
    <location>
        <begin position="9"/>
        <end position="29"/>
    </location>
</feature>
<proteinExistence type="predicted"/>
<dbReference type="EMBL" id="JAHUTI010010246">
    <property type="protein sequence ID" value="MED6235202.1"/>
    <property type="molecule type" value="Genomic_DNA"/>
</dbReference>
<dbReference type="Proteomes" id="UP001345963">
    <property type="component" value="Unassembled WGS sequence"/>
</dbReference>
<reference evidence="2 3" key="1">
    <citation type="submission" date="2021-07" db="EMBL/GenBank/DDBJ databases">
        <authorList>
            <person name="Palmer J.M."/>
        </authorList>
    </citation>
    <scope>NUCLEOTIDE SEQUENCE [LARGE SCALE GENOMIC DNA]</scope>
    <source>
        <strain evidence="2 3">AT_MEX2019</strain>
        <tissue evidence="2">Muscle</tissue>
    </source>
</reference>
<evidence type="ECO:0000256" key="1">
    <source>
        <dbReference type="SAM" id="MobiDB-lite"/>
    </source>
</evidence>
<name>A0ABU7AAP2_9TELE</name>
<evidence type="ECO:0000313" key="3">
    <source>
        <dbReference type="Proteomes" id="UP001345963"/>
    </source>
</evidence>
<sequence>MNGVKRSYQPLSSSIVGSSDNSFFGSTQFKNRDIHSGPQTGDSFFGTDSKVFSRGRPRSCRGEALKQYEHHLHAERRRHLISVKNISNREGY</sequence>
<accession>A0ABU7AAP2</accession>
<comment type="caution">
    <text evidence="2">The sequence shown here is derived from an EMBL/GenBank/DDBJ whole genome shotgun (WGS) entry which is preliminary data.</text>
</comment>